<gene>
    <name evidence="3" type="ORF">CCR75_005145</name>
</gene>
<dbReference type="GO" id="GO:0030681">
    <property type="term" value="C:multimeric ribonuclease P complex"/>
    <property type="evidence" value="ECO:0007669"/>
    <property type="project" value="TreeGrafter"/>
</dbReference>
<dbReference type="GO" id="GO:0001682">
    <property type="term" value="P:tRNA 5'-leader removal"/>
    <property type="evidence" value="ECO:0007669"/>
    <property type="project" value="InterPro"/>
</dbReference>
<sequence>MDHHKFSLHGKHIYLMIAVYFQISTRFFEIEYIPVAEQIKFALDNTLKMVFGALGSSVSEFDILSFEESTAKSNEPSTVLLRVQRSGLKSLRSAVTMCTSLNGKNCKLEVLQIGDSLMDVASKRFL</sequence>
<evidence type="ECO:0000256" key="1">
    <source>
        <dbReference type="ARBA" id="ARBA00010800"/>
    </source>
</evidence>
<dbReference type="GO" id="GO:0005730">
    <property type="term" value="C:nucleolus"/>
    <property type="evidence" value="ECO:0007669"/>
    <property type="project" value="TreeGrafter"/>
</dbReference>
<dbReference type="EMBL" id="SHOA02000069">
    <property type="protein sequence ID" value="TDH70535.1"/>
    <property type="molecule type" value="Genomic_DNA"/>
</dbReference>
<keyword evidence="2" id="KW-0819">tRNA processing</keyword>
<dbReference type="SUPFAM" id="SSF160350">
    <property type="entry name" value="Rnp2-like"/>
    <property type="match status" value="1"/>
</dbReference>
<proteinExistence type="inferred from homology"/>
<organism evidence="3 4">
    <name type="scientific">Bremia lactucae</name>
    <name type="common">Lettuce downy mildew</name>
    <dbReference type="NCBI Taxonomy" id="4779"/>
    <lineage>
        <taxon>Eukaryota</taxon>
        <taxon>Sar</taxon>
        <taxon>Stramenopiles</taxon>
        <taxon>Oomycota</taxon>
        <taxon>Peronosporomycetes</taxon>
        <taxon>Peronosporales</taxon>
        <taxon>Peronosporaceae</taxon>
        <taxon>Bremia</taxon>
    </lineage>
</organism>
<dbReference type="InterPro" id="IPR038085">
    <property type="entry name" value="Rnp2-like_sf"/>
</dbReference>
<dbReference type="Pfam" id="PF01900">
    <property type="entry name" value="RNase_P_Rpp14"/>
    <property type="match status" value="1"/>
</dbReference>
<dbReference type="Gene3D" id="3.30.70.3250">
    <property type="entry name" value="Ribonuclease P, Pop5 subunit"/>
    <property type="match status" value="1"/>
</dbReference>
<dbReference type="RefSeq" id="XP_067820034.1">
    <property type="nucleotide sequence ID" value="XM_067963228.1"/>
</dbReference>
<dbReference type="GeneID" id="94348899"/>
<evidence type="ECO:0000313" key="3">
    <source>
        <dbReference type="EMBL" id="TDH70535.1"/>
    </source>
</evidence>
<name>A0A976FP43_BRELC</name>
<dbReference type="InterPro" id="IPR002759">
    <property type="entry name" value="Pop5/Rpp14/Rnp2-like"/>
</dbReference>
<dbReference type="Proteomes" id="UP000294530">
    <property type="component" value="Unassembled WGS sequence"/>
</dbReference>
<dbReference type="GO" id="GO:0033204">
    <property type="term" value="F:ribonuclease P RNA binding"/>
    <property type="evidence" value="ECO:0007669"/>
    <property type="project" value="TreeGrafter"/>
</dbReference>
<comment type="caution">
    <text evidence="3">The sequence shown here is derived from an EMBL/GenBank/DDBJ whole genome shotgun (WGS) entry which is preliminary data.</text>
</comment>
<dbReference type="AlphaFoldDB" id="A0A976FP43"/>
<dbReference type="PANTHER" id="PTHR15441:SF1">
    <property type="entry name" value="RIBONUCLEASE P PROTEIN SUBUNIT P14"/>
    <property type="match status" value="1"/>
</dbReference>
<reference evidence="3 4" key="1">
    <citation type="journal article" date="2021" name="Genome Biol.">
        <title>AFLAP: assembly-free linkage analysis pipeline using k-mers from genome sequencing data.</title>
        <authorList>
            <person name="Fletcher K."/>
            <person name="Zhang L."/>
            <person name="Gil J."/>
            <person name="Han R."/>
            <person name="Cavanaugh K."/>
            <person name="Michelmore R."/>
        </authorList>
    </citation>
    <scope>NUCLEOTIDE SEQUENCE [LARGE SCALE GENOMIC DNA]</scope>
    <source>
        <strain evidence="3 4">SF5</strain>
    </source>
</reference>
<dbReference type="PANTHER" id="PTHR15441">
    <property type="entry name" value="RIBONUCLEASE P PROTEIN SUBUNIT P14"/>
    <property type="match status" value="1"/>
</dbReference>
<accession>A0A976FP43</accession>
<comment type="similarity">
    <text evidence="1">Belongs to the eukaryotic/archaeal RNase P protein component 2 family.</text>
</comment>
<evidence type="ECO:0000313" key="4">
    <source>
        <dbReference type="Proteomes" id="UP000294530"/>
    </source>
</evidence>
<dbReference type="KEGG" id="blac:94348899"/>
<dbReference type="OrthoDB" id="61519at2759"/>
<evidence type="ECO:0000256" key="2">
    <source>
        <dbReference type="ARBA" id="ARBA00022694"/>
    </source>
</evidence>
<protein>
    <submittedName>
        <fullName evidence="3">Uncharacterized protein</fullName>
    </submittedName>
</protein>
<keyword evidence="4" id="KW-1185">Reference proteome</keyword>